<evidence type="ECO:0000256" key="2">
    <source>
        <dbReference type="ARBA" id="ARBA00022448"/>
    </source>
</evidence>
<feature type="transmembrane region" description="Helical" evidence="6">
    <location>
        <begin position="230"/>
        <end position="252"/>
    </location>
</feature>
<evidence type="ECO:0000313" key="8">
    <source>
        <dbReference type="EMBL" id="SIQ82354.1"/>
    </source>
</evidence>
<dbReference type="NCBIfam" id="TIGR01097">
    <property type="entry name" value="PhnE"/>
    <property type="match status" value="1"/>
</dbReference>
<dbReference type="GO" id="GO:0015416">
    <property type="term" value="F:ABC-type phosphonate transporter activity"/>
    <property type="evidence" value="ECO:0007669"/>
    <property type="project" value="InterPro"/>
</dbReference>
<dbReference type="AlphaFoldDB" id="A0A1N6VWZ9"/>
<protein>
    <submittedName>
        <fullName evidence="8">Phosphonate transport system permease protein</fullName>
    </submittedName>
</protein>
<evidence type="ECO:0000259" key="7">
    <source>
        <dbReference type="PROSITE" id="PS50928"/>
    </source>
</evidence>
<dbReference type="EMBL" id="FTMS01000016">
    <property type="protein sequence ID" value="SIQ82354.1"/>
    <property type="molecule type" value="Genomic_DNA"/>
</dbReference>
<dbReference type="OrthoDB" id="8557224at2"/>
<dbReference type="Pfam" id="PF00528">
    <property type="entry name" value="BPD_transp_1"/>
    <property type="match status" value="1"/>
</dbReference>
<dbReference type="PANTHER" id="PTHR30043:SF8">
    <property type="entry name" value="ABC TRANSPORTER, PERMEASE PROTEIN CC0363, PUTATIVE-RELATED"/>
    <property type="match status" value="1"/>
</dbReference>
<keyword evidence="2 6" id="KW-0813">Transport</keyword>
<sequence length="257" mass="27392">MSDQSVSRKIRIIGNLVVLAVVLLWAADGMNINLERIRTGIPTIGRIVAAMIPPDTSFLVQSSLAMLESIQIAIMGTTVAAILTFPISFLAANNVGVPGVVVWISKQILNAIRTFPELILGIFFVASYGPGALAGVMAIGLNSIGMLGKLNSEIVENIDRGPIEALQSSGANGAEIFLYAVFPQVLPEFVATALYRFELNLRNATVLGLVGAGGIGVILLQSLQFRRWPVVGMSLLAVIVAVTAIDYTSAYIRKRII</sequence>
<organism evidence="8 9">
    <name type="scientific">Alkalispirochaeta americana</name>
    <dbReference type="NCBI Taxonomy" id="159291"/>
    <lineage>
        <taxon>Bacteria</taxon>
        <taxon>Pseudomonadati</taxon>
        <taxon>Spirochaetota</taxon>
        <taxon>Spirochaetia</taxon>
        <taxon>Spirochaetales</taxon>
        <taxon>Spirochaetaceae</taxon>
        <taxon>Alkalispirochaeta</taxon>
    </lineage>
</organism>
<dbReference type="GO" id="GO:0005886">
    <property type="term" value="C:plasma membrane"/>
    <property type="evidence" value="ECO:0007669"/>
    <property type="project" value="UniProtKB-SubCell"/>
</dbReference>
<feature type="domain" description="ABC transmembrane type-1" evidence="7">
    <location>
        <begin position="66"/>
        <end position="249"/>
    </location>
</feature>
<comment type="subcellular location">
    <subcellularLocation>
        <location evidence="1 6">Cell membrane</location>
        <topology evidence="1 6">Multi-pass membrane protein</topology>
    </subcellularLocation>
</comment>
<feature type="transmembrane region" description="Helical" evidence="6">
    <location>
        <begin position="204"/>
        <end position="224"/>
    </location>
</feature>
<evidence type="ECO:0000256" key="3">
    <source>
        <dbReference type="ARBA" id="ARBA00022692"/>
    </source>
</evidence>
<dbReference type="CDD" id="cd06261">
    <property type="entry name" value="TM_PBP2"/>
    <property type="match status" value="1"/>
</dbReference>
<feature type="transmembrane region" description="Helical" evidence="6">
    <location>
        <begin position="72"/>
        <end position="97"/>
    </location>
</feature>
<dbReference type="Proteomes" id="UP000186400">
    <property type="component" value="Unassembled WGS sequence"/>
</dbReference>
<keyword evidence="5 6" id="KW-0472">Membrane</keyword>
<name>A0A1N6VWZ9_9SPIO</name>
<dbReference type="InterPro" id="IPR005769">
    <property type="entry name" value="PhnE/PtxC"/>
</dbReference>
<keyword evidence="3 6" id="KW-0812">Transmembrane</keyword>
<dbReference type="STRING" id="159291.SAMN05920897_1168"/>
<evidence type="ECO:0000256" key="5">
    <source>
        <dbReference type="ARBA" id="ARBA00023136"/>
    </source>
</evidence>
<feature type="transmembrane region" description="Helical" evidence="6">
    <location>
        <begin position="12"/>
        <end position="32"/>
    </location>
</feature>
<feature type="transmembrane region" description="Helical" evidence="6">
    <location>
        <begin position="118"/>
        <end position="141"/>
    </location>
</feature>
<gene>
    <name evidence="8" type="ORF">SAMN05920897_1168</name>
</gene>
<keyword evidence="4 6" id="KW-1133">Transmembrane helix</keyword>
<accession>A0A1N6VWZ9</accession>
<dbReference type="InterPro" id="IPR000515">
    <property type="entry name" value="MetI-like"/>
</dbReference>
<dbReference type="Gene3D" id="1.10.3720.10">
    <property type="entry name" value="MetI-like"/>
    <property type="match status" value="1"/>
</dbReference>
<proteinExistence type="inferred from homology"/>
<dbReference type="PANTHER" id="PTHR30043">
    <property type="entry name" value="PHOSPHONATES TRANSPORT SYSTEM PERMEASE PROTEIN"/>
    <property type="match status" value="1"/>
</dbReference>
<evidence type="ECO:0000256" key="1">
    <source>
        <dbReference type="ARBA" id="ARBA00004651"/>
    </source>
</evidence>
<evidence type="ECO:0000313" key="9">
    <source>
        <dbReference type="Proteomes" id="UP000186400"/>
    </source>
</evidence>
<dbReference type="SUPFAM" id="SSF161098">
    <property type="entry name" value="MetI-like"/>
    <property type="match status" value="1"/>
</dbReference>
<dbReference type="RefSeq" id="WP_076489492.1">
    <property type="nucleotide sequence ID" value="NZ_FTMS01000016.1"/>
</dbReference>
<comment type="similarity">
    <text evidence="6">Belongs to the binding-protein-dependent transport system permease family.</text>
</comment>
<dbReference type="PROSITE" id="PS50928">
    <property type="entry name" value="ABC_TM1"/>
    <property type="match status" value="1"/>
</dbReference>
<keyword evidence="9" id="KW-1185">Reference proteome</keyword>
<reference evidence="8 9" key="1">
    <citation type="submission" date="2017-01" db="EMBL/GenBank/DDBJ databases">
        <authorList>
            <person name="Mah S.A."/>
            <person name="Swanson W.J."/>
            <person name="Moy G.W."/>
            <person name="Vacquier V.D."/>
        </authorList>
    </citation>
    <scope>NUCLEOTIDE SEQUENCE [LARGE SCALE GENOMIC DNA]</scope>
    <source>
        <strain evidence="8 9">ASpG1</strain>
    </source>
</reference>
<dbReference type="InterPro" id="IPR035906">
    <property type="entry name" value="MetI-like_sf"/>
</dbReference>
<evidence type="ECO:0000256" key="6">
    <source>
        <dbReference type="RuleBase" id="RU363032"/>
    </source>
</evidence>
<evidence type="ECO:0000256" key="4">
    <source>
        <dbReference type="ARBA" id="ARBA00022989"/>
    </source>
</evidence>